<evidence type="ECO:0000259" key="1">
    <source>
        <dbReference type="Pfam" id="PF13586"/>
    </source>
</evidence>
<dbReference type="Proteomes" id="UP000244184">
    <property type="component" value="Unassembled WGS sequence"/>
</dbReference>
<evidence type="ECO:0000313" key="3">
    <source>
        <dbReference type="Proteomes" id="UP000244184"/>
    </source>
</evidence>
<gene>
    <name evidence="2" type="ORF">C8Z91_19680</name>
</gene>
<comment type="caution">
    <text evidence="2">The sequence shown here is derived from an EMBL/GenBank/DDBJ whole genome shotgun (WGS) entry which is preliminary data.</text>
</comment>
<protein>
    <recommendedName>
        <fullName evidence="1">Transposase DDE domain-containing protein</fullName>
    </recommendedName>
</protein>
<accession>A0A2T6G088</accession>
<organism evidence="2 3">
    <name type="scientific">Paenibacillus elgii</name>
    <dbReference type="NCBI Taxonomy" id="189691"/>
    <lineage>
        <taxon>Bacteria</taxon>
        <taxon>Bacillati</taxon>
        <taxon>Bacillota</taxon>
        <taxon>Bacilli</taxon>
        <taxon>Bacillales</taxon>
        <taxon>Paenibacillaceae</taxon>
        <taxon>Paenibacillus</taxon>
    </lineage>
</organism>
<sequence length="105" mass="12727">MMRVYPLSPLANRRCVGSTVIADRSYDINNILHWIKEQGGCAVIPDRKHRKEQRDCDWWLYEERHPVELLFNRLKHYRRLTTRYDKLACSFMDFLSLSSNLLWIR</sequence>
<dbReference type="InterPro" id="IPR025668">
    <property type="entry name" value="Tnp_DDE_dom"/>
</dbReference>
<proteinExistence type="predicted"/>
<feature type="domain" description="Transposase DDE" evidence="1">
    <location>
        <begin position="20"/>
        <end position="95"/>
    </location>
</feature>
<name>A0A2T6G088_9BACL</name>
<dbReference type="EMBL" id="PYHP01000050">
    <property type="protein sequence ID" value="PUA37564.1"/>
    <property type="molecule type" value="Genomic_DNA"/>
</dbReference>
<evidence type="ECO:0000313" key="2">
    <source>
        <dbReference type="EMBL" id="PUA37564.1"/>
    </source>
</evidence>
<dbReference type="AlphaFoldDB" id="A0A2T6G088"/>
<reference evidence="2 3" key="1">
    <citation type="submission" date="2018-03" db="EMBL/GenBank/DDBJ databases">
        <title>Genome sequence of Paenibacillus elgii strain AC13 an antimicrobial compound producing bacteria.</title>
        <authorList>
            <person name="Kurokawa A.S."/>
            <person name="Araujo J.F."/>
            <person name="Costa R.A."/>
            <person name="Ortega D.B."/>
            <person name="Pires A.S."/>
            <person name="Pappas G.J.Jr."/>
            <person name="Franco O.L."/>
            <person name="Barreto C."/>
            <person name="Magalhaes B.S."/>
            <person name="Kruger R.H."/>
        </authorList>
    </citation>
    <scope>NUCLEOTIDE SEQUENCE [LARGE SCALE GENOMIC DNA]</scope>
    <source>
        <strain evidence="2 3">AC13</strain>
    </source>
</reference>
<dbReference type="Pfam" id="PF13586">
    <property type="entry name" value="DDE_Tnp_1_2"/>
    <property type="match status" value="1"/>
</dbReference>